<comment type="caution">
    <text evidence="9">The sequence shown here is derived from an EMBL/GenBank/DDBJ whole genome shotgun (WGS) entry which is preliminary data.</text>
</comment>
<dbReference type="GO" id="GO:0015086">
    <property type="term" value="F:cadmium ion transmembrane transporter activity"/>
    <property type="evidence" value="ECO:0007669"/>
    <property type="project" value="TreeGrafter"/>
</dbReference>
<feature type="transmembrane region" description="Helical" evidence="8">
    <location>
        <begin position="387"/>
        <end position="404"/>
    </location>
</feature>
<proteinExistence type="predicted"/>
<evidence type="ECO:0000256" key="2">
    <source>
        <dbReference type="ARBA" id="ARBA00022448"/>
    </source>
</evidence>
<evidence type="ECO:0000256" key="5">
    <source>
        <dbReference type="ARBA" id="ARBA00022989"/>
    </source>
</evidence>
<feature type="transmembrane region" description="Helical" evidence="8">
    <location>
        <begin position="354"/>
        <end position="375"/>
    </location>
</feature>
<name>A0A2S8SWF5_9BACT</name>
<protein>
    <submittedName>
        <fullName evidence="9">Metal ion transporter</fullName>
    </submittedName>
</protein>
<evidence type="ECO:0000256" key="1">
    <source>
        <dbReference type="ARBA" id="ARBA00004141"/>
    </source>
</evidence>
<dbReference type="AlphaFoldDB" id="A0A2S8SWF5"/>
<comment type="subcellular location">
    <subcellularLocation>
        <location evidence="1">Membrane</location>
        <topology evidence="1">Multi-pass membrane protein</topology>
    </subcellularLocation>
</comment>
<feature type="transmembrane region" description="Helical" evidence="8">
    <location>
        <begin position="310"/>
        <end position="333"/>
    </location>
</feature>
<dbReference type="GO" id="GO:0034755">
    <property type="term" value="P:iron ion transmembrane transport"/>
    <property type="evidence" value="ECO:0007669"/>
    <property type="project" value="TreeGrafter"/>
</dbReference>
<sequence length="445" mass="47857">MQSQLPEKSSLRSPLPSRLGRLRQSFPSRSTLGLYLAALGPGLISALAGNDAGGIATYSYAGANYGYRMLPLLLAITFVLALVQEMAARMGAVTQKGLGELIREQYGVSWTLFALGVMFVANTATVVAEFAGVAAAGELFGVSKYLSVPAAALIMWLIVSRGPFRIVERIFLAICLIQATYIVAAFKAVSGLPEGQRWPHILSQTLVPRFNFDPPFLLLCVGVVGTTIAPWMQFFLQSNMVDRGIKISQYRYQKADVYLGSIVTDLVGWFIIVCTAATLYPLVSKGVLKVESTTQIAQALTIPLGHAGTILFAAGLLAASLLAAAVLPLATAYTWCEAFGWEIGLEKTAKQAPLFYGLFSAALFIGAGVVLIPGVNPLSAMLISQNLNGMLLPVVLIFMLKLVNDKRLMHEYVNGFWSNVIAWTVVTILIILTLILLVTSLFGIG</sequence>
<evidence type="ECO:0000256" key="3">
    <source>
        <dbReference type="ARBA" id="ARBA00022692"/>
    </source>
</evidence>
<evidence type="ECO:0000313" key="9">
    <source>
        <dbReference type="EMBL" id="PQV65122.1"/>
    </source>
</evidence>
<keyword evidence="10" id="KW-1185">Reference proteome</keyword>
<feature type="transmembrane region" description="Helical" evidence="8">
    <location>
        <begin position="69"/>
        <end position="87"/>
    </location>
</feature>
<feature type="transmembrane region" description="Helical" evidence="8">
    <location>
        <begin position="216"/>
        <end position="236"/>
    </location>
</feature>
<keyword evidence="6 8" id="KW-0472">Membrane</keyword>
<dbReference type="GO" id="GO:0005886">
    <property type="term" value="C:plasma membrane"/>
    <property type="evidence" value="ECO:0007669"/>
    <property type="project" value="TreeGrafter"/>
</dbReference>
<dbReference type="Pfam" id="PF01566">
    <property type="entry name" value="Nramp"/>
    <property type="match status" value="1"/>
</dbReference>
<dbReference type="GO" id="GO:0005384">
    <property type="term" value="F:manganese ion transmembrane transporter activity"/>
    <property type="evidence" value="ECO:0007669"/>
    <property type="project" value="TreeGrafter"/>
</dbReference>
<organism evidence="9 10">
    <name type="scientific">Abditibacterium utsteinense</name>
    <dbReference type="NCBI Taxonomy" id="1960156"/>
    <lineage>
        <taxon>Bacteria</taxon>
        <taxon>Pseudomonadati</taxon>
        <taxon>Abditibacteriota</taxon>
        <taxon>Abditibacteriia</taxon>
        <taxon>Abditibacteriales</taxon>
        <taxon>Abditibacteriaceae</taxon>
        <taxon>Abditibacterium</taxon>
    </lineage>
</organism>
<keyword evidence="2" id="KW-0813">Transport</keyword>
<dbReference type="GO" id="GO:0015293">
    <property type="term" value="F:symporter activity"/>
    <property type="evidence" value="ECO:0007669"/>
    <property type="project" value="UniProtKB-KW"/>
</dbReference>
<feature type="transmembrane region" description="Helical" evidence="8">
    <location>
        <begin position="108"/>
        <end position="133"/>
    </location>
</feature>
<evidence type="ECO:0000256" key="6">
    <source>
        <dbReference type="ARBA" id="ARBA00023136"/>
    </source>
</evidence>
<dbReference type="RefSeq" id="WP_105482607.1">
    <property type="nucleotide sequence ID" value="NZ_NIGF01000002.1"/>
</dbReference>
<dbReference type="OrthoDB" id="9787548at2"/>
<dbReference type="PANTHER" id="PTHR11706">
    <property type="entry name" value="SOLUTE CARRIER PROTEIN FAMILY 11 MEMBER"/>
    <property type="match status" value="1"/>
</dbReference>
<dbReference type="InterPro" id="IPR001046">
    <property type="entry name" value="NRAMP_fam"/>
</dbReference>
<feature type="compositionally biased region" description="Low complexity" evidence="7">
    <location>
        <begin position="11"/>
        <end position="21"/>
    </location>
</feature>
<gene>
    <name evidence="9" type="ORF">B1R32_102129</name>
</gene>
<accession>A0A2S8SWF5</accession>
<feature type="transmembrane region" description="Helical" evidence="8">
    <location>
        <begin position="32"/>
        <end position="49"/>
    </location>
</feature>
<feature type="transmembrane region" description="Helical" evidence="8">
    <location>
        <begin position="416"/>
        <end position="444"/>
    </location>
</feature>
<feature type="transmembrane region" description="Helical" evidence="8">
    <location>
        <begin position="170"/>
        <end position="189"/>
    </location>
</feature>
<keyword evidence="4" id="KW-0769">Symport</keyword>
<dbReference type="InParanoid" id="A0A2S8SWF5"/>
<feature type="transmembrane region" description="Helical" evidence="8">
    <location>
        <begin position="139"/>
        <end position="158"/>
    </location>
</feature>
<feature type="region of interest" description="Disordered" evidence="7">
    <location>
        <begin position="1"/>
        <end position="21"/>
    </location>
</feature>
<dbReference type="EMBL" id="NIGF01000002">
    <property type="protein sequence ID" value="PQV65122.1"/>
    <property type="molecule type" value="Genomic_DNA"/>
</dbReference>
<dbReference type="Proteomes" id="UP000237684">
    <property type="component" value="Unassembled WGS sequence"/>
</dbReference>
<evidence type="ECO:0000256" key="7">
    <source>
        <dbReference type="SAM" id="MobiDB-lite"/>
    </source>
</evidence>
<evidence type="ECO:0000256" key="4">
    <source>
        <dbReference type="ARBA" id="ARBA00022847"/>
    </source>
</evidence>
<reference evidence="9 10" key="1">
    <citation type="journal article" date="2018" name="Syst. Appl. Microbiol.">
        <title>Abditibacterium utsteinense sp. nov., the first cultivated member of candidate phylum FBP, isolated from ice-free Antarctic soil samples.</title>
        <authorList>
            <person name="Tahon G."/>
            <person name="Tytgat B."/>
            <person name="Lebbe L."/>
            <person name="Carlier A."/>
            <person name="Willems A."/>
        </authorList>
    </citation>
    <scope>NUCLEOTIDE SEQUENCE [LARGE SCALE GENOMIC DNA]</scope>
    <source>
        <strain evidence="9 10">LMG 29911</strain>
    </source>
</reference>
<feature type="transmembrane region" description="Helical" evidence="8">
    <location>
        <begin position="257"/>
        <end position="280"/>
    </location>
</feature>
<keyword evidence="5 8" id="KW-1133">Transmembrane helix</keyword>
<evidence type="ECO:0000313" key="10">
    <source>
        <dbReference type="Proteomes" id="UP000237684"/>
    </source>
</evidence>
<keyword evidence="3 8" id="KW-0812">Transmembrane</keyword>
<dbReference type="PANTHER" id="PTHR11706:SF33">
    <property type="entry name" value="NATURAL RESISTANCE-ASSOCIATED MACROPHAGE PROTEIN 2"/>
    <property type="match status" value="1"/>
</dbReference>
<evidence type="ECO:0000256" key="8">
    <source>
        <dbReference type="SAM" id="Phobius"/>
    </source>
</evidence>